<feature type="region of interest" description="Disordered" evidence="1">
    <location>
        <begin position="1"/>
        <end position="46"/>
    </location>
</feature>
<dbReference type="AlphaFoldDB" id="A0AAD6CU12"/>
<reference evidence="2 3" key="1">
    <citation type="journal article" date="2023" name="IMA Fungus">
        <title>Comparative genomic study of the Penicillium genus elucidates a diverse pangenome and 15 lateral gene transfer events.</title>
        <authorList>
            <person name="Petersen C."/>
            <person name="Sorensen T."/>
            <person name="Nielsen M.R."/>
            <person name="Sondergaard T.E."/>
            <person name="Sorensen J.L."/>
            <person name="Fitzpatrick D.A."/>
            <person name="Frisvad J.C."/>
            <person name="Nielsen K.L."/>
        </authorList>
    </citation>
    <scope>NUCLEOTIDE SEQUENCE [LARGE SCALE GENOMIC DNA]</scope>
    <source>
        <strain evidence="2 3">IBT 35679</strain>
    </source>
</reference>
<comment type="caution">
    <text evidence="2">The sequence shown here is derived from an EMBL/GenBank/DDBJ whole genome shotgun (WGS) entry which is preliminary data.</text>
</comment>
<gene>
    <name evidence="2" type="ORF">N7494_010085</name>
</gene>
<organism evidence="2 3">
    <name type="scientific">Penicillium frequentans</name>
    <dbReference type="NCBI Taxonomy" id="3151616"/>
    <lineage>
        <taxon>Eukaryota</taxon>
        <taxon>Fungi</taxon>
        <taxon>Dikarya</taxon>
        <taxon>Ascomycota</taxon>
        <taxon>Pezizomycotina</taxon>
        <taxon>Eurotiomycetes</taxon>
        <taxon>Eurotiomycetidae</taxon>
        <taxon>Eurotiales</taxon>
        <taxon>Aspergillaceae</taxon>
        <taxon>Penicillium</taxon>
    </lineage>
</organism>
<accession>A0AAD6CU12</accession>
<dbReference type="EMBL" id="JAQIZZ010000007">
    <property type="protein sequence ID" value="KAJ5533533.1"/>
    <property type="molecule type" value="Genomic_DNA"/>
</dbReference>
<feature type="compositionally biased region" description="Basic and acidic residues" evidence="1">
    <location>
        <begin position="22"/>
        <end position="35"/>
    </location>
</feature>
<evidence type="ECO:0000313" key="2">
    <source>
        <dbReference type="EMBL" id="KAJ5533533.1"/>
    </source>
</evidence>
<evidence type="ECO:0000256" key="1">
    <source>
        <dbReference type="SAM" id="MobiDB-lite"/>
    </source>
</evidence>
<protein>
    <submittedName>
        <fullName evidence="2">Uncharacterized protein</fullName>
    </submittedName>
</protein>
<keyword evidence="3" id="KW-1185">Reference proteome</keyword>
<feature type="compositionally biased region" description="Polar residues" evidence="1">
    <location>
        <begin position="1"/>
        <end position="20"/>
    </location>
</feature>
<name>A0AAD6CU12_9EURO</name>
<sequence>MTNEQQNVTAANQPMTSQNGLREGEGGEQKNKAEEEAQEPVLPTMTREQFMDASLDVIIRRNAAAAELEYLERQALTGLESEETLKSKSDQLRARLEALLSEQLRLASYNERRS</sequence>
<evidence type="ECO:0000313" key="3">
    <source>
        <dbReference type="Proteomes" id="UP001220324"/>
    </source>
</evidence>
<dbReference type="Proteomes" id="UP001220324">
    <property type="component" value="Unassembled WGS sequence"/>
</dbReference>
<proteinExistence type="predicted"/>